<name>A0A167RSV4_CORDF</name>
<evidence type="ECO:0000313" key="2">
    <source>
        <dbReference type="Proteomes" id="UP000076881"/>
    </source>
</evidence>
<dbReference type="OrthoDB" id="4987009at2759"/>
<reference evidence="1 2" key="1">
    <citation type="journal article" date="2016" name="Genome Biol. Evol.">
        <title>Divergent and convergent evolution of fungal pathogenicity.</title>
        <authorList>
            <person name="Shang Y."/>
            <person name="Xiao G."/>
            <person name="Zheng P."/>
            <person name="Cen K."/>
            <person name="Zhan S."/>
            <person name="Wang C."/>
        </authorList>
    </citation>
    <scope>NUCLEOTIDE SEQUENCE [LARGE SCALE GENOMIC DNA]</scope>
    <source>
        <strain evidence="1 2">RCEF 1005</strain>
    </source>
</reference>
<gene>
    <name evidence="1" type="ORF">LEL_10870</name>
</gene>
<proteinExistence type="predicted"/>
<dbReference type="Proteomes" id="UP000076881">
    <property type="component" value="Unassembled WGS sequence"/>
</dbReference>
<dbReference type="AlphaFoldDB" id="A0A167RSV4"/>
<protein>
    <submittedName>
        <fullName evidence="1">Uncharacterized protein</fullName>
    </submittedName>
</protein>
<accession>A0A167RSV4</accession>
<evidence type="ECO:0000313" key="1">
    <source>
        <dbReference type="EMBL" id="OAA58903.1"/>
    </source>
</evidence>
<comment type="caution">
    <text evidence="1">The sequence shown here is derived from an EMBL/GenBank/DDBJ whole genome shotgun (WGS) entry which is preliminary data.</text>
</comment>
<keyword evidence="2" id="KW-1185">Reference proteome</keyword>
<dbReference type="EMBL" id="AZHF01000025">
    <property type="protein sequence ID" value="OAA58903.1"/>
    <property type="molecule type" value="Genomic_DNA"/>
</dbReference>
<organism evidence="1 2">
    <name type="scientific">Akanthomyces lecanii RCEF 1005</name>
    <dbReference type="NCBI Taxonomy" id="1081108"/>
    <lineage>
        <taxon>Eukaryota</taxon>
        <taxon>Fungi</taxon>
        <taxon>Dikarya</taxon>
        <taxon>Ascomycota</taxon>
        <taxon>Pezizomycotina</taxon>
        <taxon>Sordariomycetes</taxon>
        <taxon>Hypocreomycetidae</taxon>
        <taxon>Hypocreales</taxon>
        <taxon>Cordycipitaceae</taxon>
        <taxon>Akanthomyces</taxon>
        <taxon>Cordyceps confragosa</taxon>
    </lineage>
</organism>
<sequence length="67" mass="7775">MKDHSARPYKIMWICEGCFLRKKKNARHYTFIASTGGSIVRHLRKEHKVGVCKISSRTLGHEVSRFS</sequence>